<dbReference type="InterPro" id="IPR014895">
    <property type="entry name" value="Alginate_lyase_2"/>
</dbReference>
<dbReference type="RefSeq" id="WP_170063382.1">
    <property type="nucleotide sequence ID" value="NZ_PRDS01000004.1"/>
</dbReference>
<dbReference type="Proteomes" id="UP000239736">
    <property type="component" value="Unassembled WGS sequence"/>
</dbReference>
<protein>
    <submittedName>
        <fullName evidence="4">Poly(Beta-D-mannuronate) lyase</fullName>
    </submittedName>
</protein>
<keyword evidence="5" id="KW-1185">Reference proteome</keyword>
<dbReference type="PROSITE" id="PS50175">
    <property type="entry name" value="ASP_PROT_RETROV"/>
    <property type="match status" value="1"/>
</dbReference>
<name>A0A2S5JH62_9RHOB</name>
<dbReference type="AlphaFoldDB" id="A0A2S5JH62"/>
<gene>
    <name evidence="4" type="ORF">LV82_01545</name>
</gene>
<evidence type="ECO:0000259" key="3">
    <source>
        <dbReference type="PROSITE" id="PS50175"/>
    </source>
</evidence>
<feature type="domain" description="F5/8 type C" evidence="2">
    <location>
        <begin position="15"/>
        <end position="167"/>
    </location>
</feature>
<dbReference type="InterPro" id="IPR001995">
    <property type="entry name" value="Peptidase_A2_cat"/>
</dbReference>
<dbReference type="SUPFAM" id="SSF49785">
    <property type="entry name" value="Galactose-binding domain-like"/>
    <property type="match status" value="1"/>
</dbReference>
<accession>A0A2S5JH62</accession>
<dbReference type="GO" id="GO:0016829">
    <property type="term" value="F:lyase activity"/>
    <property type="evidence" value="ECO:0007669"/>
    <property type="project" value="UniProtKB-KW"/>
</dbReference>
<dbReference type="GO" id="GO:0006508">
    <property type="term" value="P:proteolysis"/>
    <property type="evidence" value="ECO:0007669"/>
    <property type="project" value="InterPro"/>
</dbReference>
<dbReference type="GO" id="GO:0004190">
    <property type="term" value="F:aspartic-type endopeptidase activity"/>
    <property type="evidence" value="ECO:0007669"/>
    <property type="project" value="InterPro"/>
</dbReference>
<reference evidence="4 5" key="1">
    <citation type="submission" date="2018-01" db="EMBL/GenBank/DDBJ databases">
        <title>Genomic Encyclopedia of Archaeal and Bacterial Type Strains, Phase II (KMG-II): from individual species to whole genera.</title>
        <authorList>
            <person name="Goeker M."/>
        </authorList>
    </citation>
    <scope>NUCLEOTIDE SEQUENCE [LARGE SCALE GENOMIC DNA]</scope>
    <source>
        <strain evidence="4 5">DSM 12048</strain>
    </source>
</reference>
<dbReference type="PROSITE" id="PS50022">
    <property type="entry name" value="FA58C_3"/>
    <property type="match status" value="1"/>
</dbReference>
<keyword evidence="4" id="KW-0456">Lyase</keyword>
<dbReference type="SUPFAM" id="SSF49899">
    <property type="entry name" value="Concanavalin A-like lectins/glucanases"/>
    <property type="match status" value="1"/>
</dbReference>
<feature type="domain" description="Peptidase A2" evidence="3">
    <location>
        <begin position="275"/>
        <end position="355"/>
    </location>
</feature>
<feature type="chain" id="PRO_5015517845" evidence="1">
    <location>
        <begin position="30"/>
        <end position="482"/>
    </location>
</feature>
<dbReference type="Pfam" id="PF08787">
    <property type="entry name" value="Alginate_lyase2"/>
    <property type="match status" value="1"/>
</dbReference>
<keyword evidence="1" id="KW-0732">Signal</keyword>
<comment type="caution">
    <text evidence="4">The sequence shown here is derived from an EMBL/GenBank/DDBJ whole genome shotgun (WGS) entry which is preliminary data.</text>
</comment>
<sequence>MFITSPRAVPYLVTSCAIAVGLTAGQAAAQECSNVSPLKIVAATDDGSFDKEYGPARAIDGSFDNDSRWSSKGEKVLELDLGEPQLVKEIGLAFYKGNERRSRFRVEASVDGTTYAPILEEAISSGNSTAIERFDVADTNARFIRVVGLGNESSEWNSILEVHAYGCGSGELASIDDGSQQAITKNVSPFGLRTDVPPAKNFDLTHWKLTLPVDRDGNGKVDEIEENELQDFSDTEFFYTDPATGGMVFRVSTANGKTTPNSSYFRTELREMLRGGDETIATRNDDGTPNKNNWVLSTAPEEAKQLAGGVDGVMRARLAVNQVTRLGDSSKVGRVIIGQIHAKDDEPVRLYYRKLPQNSRGSIYFAHEPVGKDDVWVEMIGSRSDHAENPADGIALDEIFEYEIRTFSEQVDGTAHPILQVTITREDGSEVTAKYDMVDSGYSTMNDFMYFKAGAYSQNNSSPWPERDFDQVTFYELEVEHN</sequence>
<evidence type="ECO:0000259" key="2">
    <source>
        <dbReference type="PROSITE" id="PS50022"/>
    </source>
</evidence>
<evidence type="ECO:0000256" key="1">
    <source>
        <dbReference type="SAM" id="SignalP"/>
    </source>
</evidence>
<dbReference type="InterPro" id="IPR013320">
    <property type="entry name" value="ConA-like_dom_sf"/>
</dbReference>
<dbReference type="EMBL" id="PRDS01000004">
    <property type="protein sequence ID" value="PPB80813.1"/>
    <property type="molecule type" value="Genomic_DNA"/>
</dbReference>
<dbReference type="Gene3D" id="2.60.120.260">
    <property type="entry name" value="Galactose-binding domain-like"/>
    <property type="match status" value="1"/>
</dbReference>
<dbReference type="Pfam" id="PF00754">
    <property type="entry name" value="F5_F8_type_C"/>
    <property type="match status" value="1"/>
</dbReference>
<evidence type="ECO:0000313" key="4">
    <source>
        <dbReference type="EMBL" id="PPB80813.1"/>
    </source>
</evidence>
<proteinExistence type="predicted"/>
<feature type="signal peptide" evidence="1">
    <location>
        <begin position="1"/>
        <end position="29"/>
    </location>
</feature>
<dbReference type="InterPro" id="IPR008979">
    <property type="entry name" value="Galactose-bd-like_sf"/>
</dbReference>
<dbReference type="Gene3D" id="2.60.120.200">
    <property type="match status" value="1"/>
</dbReference>
<organism evidence="4 5">
    <name type="scientific">Albidovulum inexpectatum</name>
    <dbReference type="NCBI Taxonomy" id="196587"/>
    <lineage>
        <taxon>Bacteria</taxon>
        <taxon>Pseudomonadati</taxon>
        <taxon>Pseudomonadota</taxon>
        <taxon>Alphaproteobacteria</taxon>
        <taxon>Rhodobacterales</taxon>
        <taxon>Paracoccaceae</taxon>
        <taxon>Albidovulum</taxon>
    </lineage>
</organism>
<dbReference type="InterPro" id="IPR000421">
    <property type="entry name" value="FA58C"/>
</dbReference>
<evidence type="ECO:0000313" key="5">
    <source>
        <dbReference type="Proteomes" id="UP000239736"/>
    </source>
</evidence>